<keyword evidence="2" id="KW-1185">Reference proteome</keyword>
<protein>
    <submittedName>
        <fullName evidence="1">Uncharacterized protein</fullName>
    </submittedName>
</protein>
<evidence type="ECO:0000313" key="2">
    <source>
        <dbReference type="Proteomes" id="UP000799764"/>
    </source>
</evidence>
<comment type="caution">
    <text evidence="1">The sequence shown here is derived from an EMBL/GenBank/DDBJ whole genome shotgun (WGS) entry which is preliminary data.</text>
</comment>
<dbReference type="SUPFAM" id="SSF52047">
    <property type="entry name" value="RNI-like"/>
    <property type="match status" value="1"/>
</dbReference>
<sequence length="381" mass="43402">MASRTLFLDLSNDIILMILDILAFSPPRLDLPIEMPTPLKHLSATNRRLRQLVRPYLLERITLDNRLAQPNYKTAGYHLSSATQAIAALSENRSVCDNIRRFSFNTTHTWRDTLSYTTVSPRYDILVEFISRLNKLQHLTVRSEYASSLFEGAIKASSALIFLRLESIKTLHIGERYLNLLTYCPNVQHFVISQIGEPLPSNPFDINRPYVAAPSITQLEVEGDVKLCRMDRMPSLGLEFPNVECLRFTETAGLYEAIFERWVHRLGDTFSHLKVLAVSRQVFEQFIVGEPSDDSANVAPFAGADDFARMVFDTLDSLEELWLEPDHIAIWTRSSDPDFGDSGYRVGREDQAGLDSRTGPSVQWVWTRPSDPLVRPVEWIV</sequence>
<dbReference type="EMBL" id="MU001495">
    <property type="protein sequence ID" value="KAF2448894.1"/>
    <property type="molecule type" value="Genomic_DNA"/>
</dbReference>
<dbReference type="AlphaFoldDB" id="A0A9P4UEG6"/>
<reference evidence="1" key="1">
    <citation type="journal article" date="2020" name="Stud. Mycol.">
        <title>101 Dothideomycetes genomes: a test case for predicting lifestyles and emergence of pathogens.</title>
        <authorList>
            <person name="Haridas S."/>
            <person name="Albert R."/>
            <person name="Binder M."/>
            <person name="Bloem J."/>
            <person name="Labutti K."/>
            <person name="Salamov A."/>
            <person name="Andreopoulos B."/>
            <person name="Baker S."/>
            <person name="Barry K."/>
            <person name="Bills G."/>
            <person name="Bluhm B."/>
            <person name="Cannon C."/>
            <person name="Castanera R."/>
            <person name="Culley D."/>
            <person name="Daum C."/>
            <person name="Ezra D."/>
            <person name="Gonzalez J."/>
            <person name="Henrissat B."/>
            <person name="Kuo A."/>
            <person name="Liang C."/>
            <person name="Lipzen A."/>
            <person name="Lutzoni F."/>
            <person name="Magnuson J."/>
            <person name="Mondo S."/>
            <person name="Nolan M."/>
            <person name="Ohm R."/>
            <person name="Pangilinan J."/>
            <person name="Park H.-J."/>
            <person name="Ramirez L."/>
            <person name="Alfaro M."/>
            <person name="Sun H."/>
            <person name="Tritt A."/>
            <person name="Yoshinaga Y."/>
            <person name="Zwiers L.-H."/>
            <person name="Turgeon B."/>
            <person name="Goodwin S."/>
            <person name="Spatafora J."/>
            <person name="Crous P."/>
            <person name="Grigoriev I."/>
        </authorList>
    </citation>
    <scope>NUCLEOTIDE SEQUENCE</scope>
    <source>
        <strain evidence="1">CBS 690.94</strain>
    </source>
</reference>
<dbReference type="Proteomes" id="UP000799764">
    <property type="component" value="Unassembled WGS sequence"/>
</dbReference>
<dbReference type="OrthoDB" id="10463871at2759"/>
<name>A0A9P4UEG6_9PLEO</name>
<organism evidence="1 2">
    <name type="scientific">Karstenula rhodostoma CBS 690.94</name>
    <dbReference type="NCBI Taxonomy" id="1392251"/>
    <lineage>
        <taxon>Eukaryota</taxon>
        <taxon>Fungi</taxon>
        <taxon>Dikarya</taxon>
        <taxon>Ascomycota</taxon>
        <taxon>Pezizomycotina</taxon>
        <taxon>Dothideomycetes</taxon>
        <taxon>Pleosporomycetidae</taxon>
        <taxon>Pleosporales</taxon>
        <taxon>Massarineae</taxon>
        <taxon>Didymosphaeriaceae</taxon>
        <taxon>Karstenula</taxon>
    </lineage>
</organism>
<accession>A0A9P4UEG6</accession>
<evidence type="ECO:0000313" key="1">
    <source>
        <dbReference type="EMBL" id="KAF2448894.1"/>
    </source>
</evidence>
<proteinExistence type="predicted"/>
<gene>
    <name evidence="1" type="ORF">P171DRAFT_428885</name>
</gene>